<proteinExistence type="predicted"/>
<name>A0ACD5Y2K8_AVESA</name>
<reference evidence="1" key="1">
    <citation type="submission" date="2021-05" db="EMBL/GenBank/DDBJ databases">
        <authorList>
            <person name="Scholz U."/>
            <person name="Mascher M."/>
            <person name="Fiebig A."/>
        </authorList>
    </citation>
    <scope>NUCLEOTIDE SEQUENCE [LARGE SCALE GENOMIC DNA]</scope>
</reference>
<reference evidence="1" key="2">
    <citation type="submission" date="2025-09" db="UniProtKB">
        <authorList>
            <consortium name="EnsemblPlants"/>
        </authorList>
    </citation>
    <scope>IDENTIFICATION</scope>
</reference>
<evidence type="ECO:0000313" key="2">
    <source>
        <dbReference type="Proteomes" id="UP001732700"/>
    </source>
</evidence>
<dbReference type="EnsemblPlants" id="AVESA.00010b.r2.5CG0893300.1">
    <property type="protein sequence ID" value="AVESA.00010b.r2.5CG0893300.1.CDS.1"/>
    <property type="gene ID" value="AVESA.00010b.r2.5CG0893300"/>
</dbReference>
<accession>A0ACD5Y2K8</accession>
<evidence type="ECO:0000313" key="1">
    <source>
        <dbReference type="EnsemblPlants" id="AVESA.00010b.r2.5CG0893300.1.CDS.1"/>
    </source>
</evidence>
<dbReference type="Proteomes" id="UP001732700">
    <property type="component" value="Chromosome 5C"/>
</dbReference>
<keyword evidence="2" id="KW-1185">Reference proteome</keyword>
<protein>
    <submittedName>
        <fullName evidence="1">Uncharacterized protein</fullName>
    </submittedName>
</protein>
<organism evidence="1 2">
    <name type="scientific">Avena sativa</name>
    <name type="common">Oat</name>
    <dbReference type="NCBI Taxonomy" id="4498"/>
    <lineage>
        <taxon>Eukaryota</taxon>
        <taxon>Viridiplantae</taxon>
        <taxon>Streptophyta</taxon>
        <taxon>Embryophyta</taxon>
        <taxon>Tracheophyta</taxon>
        <taxon>Spermatophyta</taxon>
        <taxon>Magnoliopsida</taxon>
        <taxon>Liliopsida</taxon>
        <taxon>Poales</taxon>
        <taxon>Poaceae</taxon>
        <taxon>BOP clade</taxon>
        <taxon>Pooideae</taxon>
        <taxon>Poodae</taxon>
        <taxon>Poeae</taxon>
        <taxon>Poeae Chloroplast Group 1 (Aveneae type)</taxon>
        <taxon>Aveninae</taxon>
        <taxon>Avena</taxon>
    </lineage>
</organism>
<sequence>MMKTELAHWARAFFPVGSKCESVDNNLCDSFNHAIVDARFYLVISMLEKIRKKYSPGSRNKGKKERNFMVKYAQAYLKS</sequence>